<evidence type="ECO:0000313" key="1">
    <source>
        <dbReference type="EMBL" id="MBW84269.1"/>
    </source>
</evidence>
<dbReference type="AlphaFoldDB" id="A0A2P2ISR0"/>
<sequence length="17" mass="2124">MRPIHFDHNLHEISYQS</sequence>
<name>A0A2P2ISR0_RHIMU</name>
<reference evidence="1" key="1">
    <citation type="submission" date="2018-02" db="EMBL/GenBank/DDBJ databases">
        <title>Rhizophora mucronata_Transcriptome.</title>
        <authorList>
            <person name="Meera S.P."/>
            <person name="Sreeshan A."/>
            <person name="Augustine A."/>
        </authorList>
    </citation>
    <scope>NUCLEOTIDE SEQUENCE</scope>
    <source>
        <tissue evidence="1">Leaf</tissue>
    </source>
</reference>
<dbReference type="EMBL" id="GGEC01003786">
    <property type="protein sequence ID" value="MBW84269.1"/>
    <property type="molecule type" value="Transcribed_RNA"/>
</dbReference>
<organism evidence="1">
    <name type="scientific">Rhizophora mucronata</name>
    <name type="common">Asiatic mangrove</name>
    <dbReference type="NCBI Taxonomy" id="61149"/>
    <lineage>
        <taxon>Eukaryota</taxon>
        <taxon>Viridiplantae</taxon>
        <taxon>Streptophyta</taxon>
        <taxon>Embryophyta</taxon>
        <taxon>Tracheophyta</taxon>
        <taxon>Spermatophyta</taxon>
        <taxon>Magnoliopsida</taxon>
        <taxon>eudicotyledons</taxon>
        <taxon>Gunneridae</taxon>
        <taxon>Pentapetalae</taxon>
        <taxon>rosids</taxon>
        <taxon>fabids</taxon>
        <taxon>Malpighiales</taxon>
        <taxon>Rhizophoraceae</taxon>
        <taxon>Rhizophora</taxon>
    </lineage>
</organism>
<proteinExistence type="predicted"/>
<protein>
    <submittedName>
        <fullName evidence="1">Uncharacterized protein</fullName>
    </submittedName>
</protein>
<accession>A0A2P2ISR0</accession>